<evidence type="ECO:0000313" key="1">
    <source>
        <dbReference type="EMBL" id="MBX61946.1"/>
    </source>
</evidence>
<dbReference type="EMBL" id="GGEC01081462">
    <property type="protein sequence ID" value="MBX61946.1"/>
    <property type="molecule type" value="Transcribed_RNA"/>
</dbReference>
<organism evidence="1">
    <name type="scientific">Rhizophora mucronata</name>
    <name type="common">Asiatic mangrove</name>
    <dbReference type="NCBI Taxonomy" id="61149"/>
    <lineage>
        <taxon>Eukaryota</taxon>
        <taxon>Viridiplantae</taxon>
        <taxon>Streptophyta</taxon>
        <taxon>Embryophyta</taxon>
        <taxon>Tracheophyta</taxon>
        <taxon>Spermatophyta</taxon>
        <taxon>Magnoliopsida</taxon>
        <taxon>eudicotyledons</taxon>
        <taxon>Gunneridae</taxon>
        <taxon>Pentapetalae</taxon>
        <taxon>rosids</taxon>
        <taxon>fabids</taxon>
        <taxon>Malpighiales</taxon>
        <taxon>Rhizophoraceae</taxon>
        <taxon>Rhizophora</taxon>
    </lineage>
</organism>
<proteinExistence type="predicted"/>
<reference evidence="1" key="1">
    <citation type="submission" date="2018-02" db="EMBL/GenBank/DDBJ databases">
        <title>Rhizophora mucronata_Transcriptome.</title>
        <authorList>
            <person name="Meera S.P."/>
            <person name="Sreeshan A."/>
            <person name="Augustine A."/>
        </authorList>
    </citation>
    <scope>NUCLEOTIDE SEQUENCE</scope>
    <source>
        <tissue evidence="1">Leaf</tissue>
    </source>
</reference>
<dbReference type="AlphaFoldDB" id="A0A2P2Q4Q7"/>
<accession>A0A2P2Q4Q7</accession>
<protein>
    <submittedName>
        <fullName evidence="1">Uncharacterized protein MANES_03G041100</fullName>
    </submittedName>
</protein>
<sequence>MENRFLAKLPPHFARLFPFRRLLPVHGGPTHPIQIPLLILPGAAVFGERAPLDPETTAGQPHEVSNGRVVRNQRRDRLLVDAGDHVFQRRGVLGDRRRTGNWVSVVQERRRRGCRFGQSLCLRLTEGKSFSCLIFITQLLRMFQGLLINLVPI</sequence>
<name>A0A2P2Q4Q7_RHIMU</name>